<dbReference type="AlphaFoldDB" id="A0A699YSR0"/>
<feature type="region of interest" description="Disordered" evidence="1">
    <location>
        <begin position="1"/>
        <end position="52"/>
    </location>
</feature>
<dbReference type="Proteomes" id="UP000485058">
    <property type="component" value="Unassembled WGS sequence"/>
</dbReference>
<evidence type="ECO:0000256" key="1">
    <source>
        <dbReference type="SAM" id="MobiDB-lite"/>
    </source>
</evidence>
<feature type="non-terminal residue" evidence="2">
    <location>
        <position position="1"/>
    </location>
</feature>
<keyword evidence="3" id="KW-1185">Reference proteome</keyword>
<evidence type="ECO:0000313" key="3">
    <source>
        <dbReference type="Proteomes" id="UP000485058"/>
    </source>
</evidence>
<protein>
    <submittedName>
        <fullName evidence="2">Uncharacterized protein</fullName>
    </submittedName>
</protein>
<comment type="caution">
    <text evidence="2">The sequence shown here is derived from an EMBL/GenBank/DDBJ whole genome shotgun (WGS) entry which is preliminary data.</text>
</comment>
<name>A0A699YSR0_HAELA</name>
<accession>A0A699YSR0</accession>
<feature type="non-terminal residue" evidence="2">
    <location>
        <position position="106"/>
    </location>
</feature>
<gene>
    <name evidence="2" type="ORF">HaLaN_08625</name>
</gene>
<reference evidence="2 3" key="1">
    <citation type="submission" date="2020-02" db="EMBL/GenBank/DDBJ databases">
        <title>Draft genome sequence of Haematococcus lacustris strain NIES-144.</title>
        <authorList>
            <person name="Morimoto D."/>
            <person name="Nakagawa S."/>
            <person name="Yoshida T."/>
            <person name="Sawayama S."/>
        </authorList>
    </citation>
    <scope>NUCLEOTIDE SEQUENCE [LARGE SCALE GENOMIC DNA]</scope>
    <source>
        <strain evidence="2 3">NIES-144</strain>
    </source>
</reference>
<dbReference type="EMBL" id="BLLF01000547">
    <property type="protein sequence ID" value="GFH12860.1"/>
    <property type="molecule type" value="Genomic_DNA"/>
</dbReference>
<sequence>DLGSREGAAEAAEGQLVPSRKARPSTTGGGGGGPPQTSSGVLASAAATSKAELQKVQREVDRLGLENGRLVKQLEAKAAELAKITNEVKELRAKSGPTRKSGRKSQ</sequence>
<organism evidence="2 3">
    <name type="scientific">Haematococcus lacustris</name>
    <name type="common">Green alga</name>
    <name type="synonym">Haematococcus pluvialis</name>
    <dbReference type="NCBI Taxonomy" id="44745"/>
    <lineage>
        <taxon>Eukaryota</taxon>
        <taxon>Viridiplantae</taxon>
        <taxon>Chlorophyta</taxon>
        <taxon>core chlorophytes</taxon>
        <taxon>Chlorophyceae</taxon>
        <taxon>CS clade</taxon>
        <taxon>Chlamydomonadales</taxon>
        <taxon>Haematococcaceae</taxon>
        <taxon>Haematococcus</taxon>
    </lineage>
</organism>
<evidence type="ECO:0000313" key="2">
    <source>
        <dbReference type="EMBL" id="GFH12860.1"/>
    </source>
</evidence>
<proteinExistence type="predicted"/>